<feature type="compositionally biased region" description="Low complexity" evidence="1">
    <location>
        <begin position="25"/>
        <end position="37"/>
    </location>
</feature>
<dbReference type="EMBL" id="VTWT01000003">
    <property type="protein sequence ID" value="KAA9340240.1"/>
    <property type="molecule type" value="Genomic_DNA"/>
</dbReference>
<dbReference type="PANTHER" id="PTHR38593:SF1">
    <property type="entry name" value="BLR2558 PROTEIN"/>
    <property type="match status" value="1"/>
</dbReference>
<keyword evidence="4" id="KW-1185">Reference proteome</keyword>
<protein>
    <submittedName>
        <fullName evidence="3">DUF4142 domain-containing protein</fullName>
    </submittedName>
</protein>
<evidence type="ECO:0000259" key="2">
    <source>
        <dbReference type="Pfam" id="PF13628"/>
    </source>
</evidence>
<comment type="caution">
    <text evidence="3">The sequence shown here is derived from an EMBL/GenBank/DDBJ whole genome shotgun (WGS) entry which is preliminary data.</text>
</comment>
<reference evidence="3 4" key="1">
    <citation type="submission" date="2019-09" db="EMBL/GenBank/DDBJ databases">
        <title>Genome sequence of Adhaeribacter sp. M2.</title>
        <authorList>
            <person name="Srinivasan S."/>
        </authorList>
    </citation>
    <scope>NUCLEOTIDE SEQUENCE [LARGE SCALE GENOMIC DNA]</scope>
    <source>
        <strain evidence="3 4">M2</strain>
    </source>
</reference>
<dbReference type="InterPro" id="IPR012347">
    <property type="entry name" value="Ferritin-like"/>
</dbReference>
<organism evidence="3 4">
    <name type="scientific">Adhaeribacter soli</name>
    <dbReference type="NCBI Taxonomy" id="2607655"/>
    <lineage>
        <taxon>Bacteria</taxon>
        <taxon>Pseudomonadati</taxon>
        <taxon>Bacteroidota</taxon>
        <taxon>Cytophagia</taxon>
        <taxon>Cytophagales</taxon>
        <taxon>Hymenobacteraceae</taxon>
        <taxon>Adhaeribacter</taxon>
    </lineage>
</organism>
<dbReference type="Proteomes" id="UP000326570">
    <property type="component" value="Unassembled WGS sequence"/>
</dbReference>
<evidence type="ECO:0000313" key="4">
    <source>
        <dbReference type="Proteomes" id="UP000326570"/>
    </source>
</evidence>
<dbReference type="PANTHER" id="PTHR38593">
    <property type="entry name" value="BLR2558 PROTEIN"/>
    <property type="match status" value="1"/>
</dbReference>
<feature type="region of interest" description="Disordered" evidence="1">
    <location>
        <begin position="22"/>
        <end position="43"/>
    </location>
</feature>
<dbReference type="Gene3D" id="1.20.1260.10">
    <property type="match status" value="1"/>
</dbReference>
<name>A0A5N1J0S8_9BACT</name>
<dbReference type="AlphaFoldDB" id="A0A5N1J0S8"/>
<dbReference type="Pfam" id="PF13628">
    <property type="entry name" value="DUF4142"/>
    <property type="match status" value="1"/>
</dbReference>
<feature type="domain" description="DUF4142" evidence="2">
    <location>
        <begin position="67"/>
        <end position="202"/>
    </location>
</feature>
<accession>A0A5N1J0S8</accession>
<gene>
    <name evidence="3" type="ORF">F0P94_07790</name>
</gene>
<dbReference type="RefSeq" id="WP_150903313.1">
    <property type="nucleotide sequence ID" value="NZ_VTWT01000003.1"/>
</dbReference>
<evidence type="ECO:0000313" key="3">
    <source>
        <dbReference type="EMBL" id="KAA9340240.1"/>
    </source>
</evidence>
<proteinExistence type="predicted"/>
<sequence length="210" mass="23218">MKRGLIGLMAIGISLGEMGCESQRSSSAPASVSPAVSTSKEEVTIEPVNPGLSSEEAIQQIKNGPFSDTAFVAKAAEMGMAEVELSLLAEDQAVDPAVKDYGVEMQAEHRRANSILINLSNEKKWYTPKNVNAEHKDAYANLLQIRSDKFDRRYMEQMIRDHEIAVALFGEAIKNATDPELRRYAIQTEPSLRDHLTKARAIMKNLDAKK</sequence>
<evidence type="ECO:0000256" key="1">
    <source>
        <dbReference type="SAM" id="MobiDB-lite"/>
    </source>
</evidence>
<dbReference type="InterPro" id="IPR025419">
    <property type="entry name" value="DUF4142"/>
</dbReference>